<keyword evidence="4" id="KW-0255">Endonuclease</keyword>
<protein>
    <submittedName>
        <fullName evidence="4">Type II restriction endonuclease</fullName>
    </submittedName>
</protein>
<keyword evidence="4" id="KW-0378">Hydrolase</keyword>
<evidence type="ECO:0000313" key="4">
    <source>
        <dbReference type="EMBL" id="PQL25777.1"/>
    </source>
</evidence>
<dbReference type="Pfam" id="PF23871">
    <property type="entry name" value="DUF7226"/>
    <property type="match status" value="1"/>
</dbReference>
<name>A0A2S7ZRK1_9FIRM</name>
<dbReference type="InterPro" id="IPR054266">
    <property type="entry name" value="DUF6997"/>
</dbReference>
<organism evidence="4 5">
    <name type="scientific">Veillonella tobetsuensis</name>
    <dbReference type="NCBI Taxonomy" id="1110546"/>
    <lineage>
        <taxon>Bacteria</taxon>
        <taxon>Bacillati</taxon>
        <taxon>Bacillota</taxon>
        <taxon>Negativicutes</taxon>
        <taxon>Veillonellales</taxon>
        <taxon>Veillonellaceae</taxon>
        <taxon>Veillonella</taxon>
    </lineage>
</organism>
<feature type="domain" description="DUF6996" evidence="1">
    <location>
        <begin position="9"/>
        <end position="77"/>
    </location>
</feature>
<evidence type="ECO:0000313" key="5">
    <source>
        <dbReference type="Proteomes" id="UP000238877"/>
    </source>
</evidence>
<comment type="caution">
    <text evidence="4">The sequence shown here is derived from an EMBL/GenBank/DDBJ whole genome shotgun (WGS) entry which is preliminary data.</text>
</comment>
<reference evidence="4 5" key="1">
    <citation type="submission" date="2018-01" db="EMBL/GenBank/DDBJ databases">
        <title>Draft genome sequences of clinical isolates and type strains of oral Veillonella including Veillonella infantum sp., nov.</title>
        <authorList>
            <person name="Mashima I."/>
            <person name="Liao Y.-C."/>
            <person name="Sabharwal A."/>
            <person name="Haase E.M."/>
            <person name="Nakazawa F."/>
            <person name="Scannapieco F.A."/>
        </authorList>
    </citation>
    <scope>NUCLEOTIDE SEQUENCE [LARGE SCALE GENOMIC DNA]</scope>
    <source>
        <strain evidence="4 5">Y6</strain>
    </source>
</reference>
<dbReference type="AlphaFoldDB" id="A0A2S7ZRK1"/>
<dbReference type="InterPro" id="IPR055650">
    <property type="entry name" value="DUF7226"/>
</dbReference>
<evidence type="ECO:0000259" key="2">
    <source>
        <dbReference type="Pfam" id="PF22518"/>
    </source>
</evidence>
<dbReference type="RefSeq" id="WP_105092486.1">
    <property type="nucleotide sequence ID" value="NZ_PPDF01000005.1"/>
</dbReference>
<evidence type="ECO:0000259" key="1">
    <source>
        <dbReference type="Pfam" id="PF22515"/>
    </source>
</evidence>
<dbReference type="EMBL" id="PPDF01000005">
    <property type="protein sequence ID" value="PQL25777.1"/>
    <property type="molecule type" value="Genomic_DNA"/>
</dbReference>
<sequence length="434" mass="50587">MSNKSITANDAWAMLIEKYDIVNKVIKDGLFHIKASEIKAFKEPRLMAKWDCIAALPTVLKKYNLNILPDSRSSYVLGDFLLYKEIPELQEEVFNMDYVEIPDYETIDINNISSEAVAINVLVISGILDDFLGVDGTVQTFSGRMGTGEFDFVVDTVRGNKQKIFVKNAQCEIDGGFENEHEVVIMEAKNILNEEFHVRQLYFPYRLWRNKVTKPVRLIFSIYSNMIFRLFEYRFVEINDYSSIELIKTKNYSLQDTTIDIEDLIEVRNNTKICYQDNQYDDLKVPFIQANSFERVISLLENMKDNPMTKEQIAALMVFDERQSDYYYNAGAYLGLFEKKREDKISKVFLTRLGDNVFSLNYKERQLKFVELILKHQIFADCFDMVINSGGDLPDIETIESLMREYNVCNEGQINRRASSVQGWIKWIFNLINL</sequence>
<dbReference type="InterPro" id="IPR054265">
    <property type="entry name" value="DUF6996"/>
</dbReference>
<dbReference type="Pfam" id="PF22515">
    <property type="entry name" value="DUF6996"/>
    <property type="match status" value="1"/>
</dbReference>
<evidence type="ECO:0000259" key="3">
    <source>
        <dbReference type="Pfam" id="PF23871"/>
    </source>
</evidence>
<accession>A0A2S7ZRK1</accession>
<proteinExistence type="predicted"/>
<dbReference type="GO" id="GO:0004519">
    <property type="term" value="F:endonuclease activity"/>
    <property type="evidence" value="ECO:0007669"/>
    <property type="project" value="UniProtKB-KW"/>
</dbReference>
<gene>
    <name evidence="4" type="ORF">VTHSUH11_02160</name>
</gene>
<feature type="domain" description="DUF6997" evidence="2">
    <location>
        <begin position="78"/>
        <end position="253"/>
    </location>
</feature>
<feature type="domain" description="DUF7226" evidence="3">
    <location>
        <begin position="295"/>
        <end position="433"/>
    </location>
</feature>
<dbReference type="Proteomes" id="UP000238877">
    <property type="component" value="Unassembled WGS sequence"/>
</dbReference>
<dbReference type="Pfam" id="PF22518">
    <property type="entry name" value="DUF6997"/>
    <property type="match status" value="1"/>
</dbReference>
<dbReference type="REBASE" id="261514">
    <property type="entry name" value="VtoY6ORF2155P"/>
</dbReference>
<keyword evidence="4" id="KW-0540">Nuclease</keyword>